<gene>
    <name evidence="1" type="ORF">Patl1_12112</name>
</gene>
<protein>
    <submittedName>
        <fullName evidence="1">Uncharacterized protein</fullName>
    </submittedName>
</protein>
<reference evidence="2" key="1">
    <citation type="journal article" date="2023" name="G3 (Bethesda)">
        <title>Genome assembly and association tests identify interacting loci associated with vigor, precocity, and sex in interspecific pistachio rootstocks.</title>
        <authorList>
            <person name="Palmer W."/>
            <person name="Jacygrad E."/>
            <person name="Sagayaradj S."/>
            <person name="Cavanaugh K."/>
            <person name="Han R."/>
            <person name="Bertier L."/>
            <person name="Beede B."/>
            <person name="Kafkas S."/>
            <person name="Golino D."/>
            <person name="Preece J."/>
            <person name="Michelmore R."/>
        </authorList>
    </citation>
    <scope>NUCLEOTIDE SEQUENCE [LARGE SCALE GENOMIC DNA]</scope>
</reference>
<name>A0ACC1A1J3_9ROSI</name>
<evidence type="ECO:0000313" key="2">
    <source>
        <dbReference type="Proteomes" id="UP001164250"/>
    </source>
</evidence>
<dbReference type="Proteomes" id="UP001164250">
    <property type="component" value="Chromosome 12"/>
</dbReference>
<evidence type="ECO:0000313" key="1">
    <source>
        <dbReference type="EMBL" id="KAJ0081350.1"/>
    </source>
</evidence>
<keyword evidence="2" id="KW-1185">Reference proteome</keyword>
<dbReference type="EMBL" id="CM047908">
    <property type="protein sequence ID" value="KAJ0081350.1"/>
    <property type="molecule type" value="Genomic_DNA"/>
</dbReference>
<accession>A0ACC1A1J3</accession>
<sequence length="140" mass="16397">MTKQISCGSHRSRKLLLVVPPRRSRPPDYNLSVKCMKCTSGSMMDNKFSCIFFAWINYGQMLKYGVVRMHDLVQDIMNWERCYLSGRLQKPVCLPDFSFFFSYVSSFNLYYAIDISSKLVKILSILLVFELRALKGFRHK</sequence>
<organism evidence="1 2">
    <name type="scientific">Pistacia atlantica</name>
    <dbReference type="NCBI Taxonomy" id="434234"/>
    <lineage>
        <taxon>Eukaryota</taxon>
        <taxon>Viridiplantae</taxon>
        <taxon>Streptophyta</taxon>
        <taxon>Embryophyta</taxon>
        <taxon>Tracheophyta</taxon>
        <taxon>Spermatophyta</taxon>
        <taxon>Magnoliopsida</taxon>
        <taxon>eudicotyledons</taxon>
        <taxon>Gunneridae</taxon>
        <taxon>Pentapetalae</taxon>
        <taxon>rosids</taxon>
        <taxon>malvids</taxon>
        <taxon>Sapindales</taxon>
        <taxon>Anacardiaceae</taxon>
        <taxon>Pistacia</taxon>
    </lineage>
</organism>
<comment type="caution">
    <text evidence="1">The sequence shown here is derived from an EMBL/GenBank/DDBJ whole genome shotgun (WGS) entry which is preliminary data.</text>
</comment>
<proteinExistence type="predicted"/>